<dbReference type="SUPFAM" id="SSF51230">
    <property type="entry name" value="Single hybrid motif"/>
    <property type="match status" value="1"/>
</dbReference>
<dbReference type="PANTHER" id="PTHR43178">
    <property type="entry name" value="DIHYDROLIPOAMIDE ACETYLTRANSFERASE COMPONENT OF PYRUVATE DEHYDROGENASE COMPLEX"/>
    <property type="match status" value="1"/>
</dbReference>
<dbReference type="InterPro" id="IPR000089">
    <property type="entry name" value="Biotin_lipoyl"/>
</dbReference>
<dbReference type="GO" id="GO:0005739">
    <property type="term" value="C:mitochondrion"/>
    <property type="evidence" value="ECO:0007669"/>
    <property type="project" value="TreeGrafter"/>
</dbReference>
<dbReference type="Gene3D" id="2.40.50.100">
    <property type="match status" value="1"/>
</dbReference>
<dbReference type="CDD" id="cd06849">
    <property type="entry name" value="lipoyl_domain"/>
    <property type="match status" value="1"/>
</dbReference>
<protein>
    <submittedName>
        <fullName evidence="6">Unannotated protein</fullName>
    </submittedName>
</protein>
<dbReference type="GO" id="GO:0016407">
    <property type="term" value="F:acetyltransferase activity"/>
    <property type="evidence" value="ECO:0007669"/>
    <property type="project" value="TreeGrafter"/>
</dbReference>
<keyword evidence="3" id="KW-0450">Lipoyl</keyword>
<dbReference type="EMBL" id="CAEZSK010000091">
    <property type="protein sequence ID" value="CAB4542282.1"/>
    <property type="molecule type" value="Genomic_DNA"/>
</dbReference>
<proteinExistence type="predicted"/>
<organism evidence="6">
    <name type="scientific">freshwater metagenome</name>
    <dbReference type="NCBI Taxonomy" id="449393"/>
    <lineage>
        <taxon>unclassified sequences</taxon>
        <taxon>metagenomes</taxon>
        <taxon>ecological metagenomes</taxon>
    </lineage>
</organism>
<evidence type="ECO:0000313" key="6">
    <source>
        <dbReference type="EMBL" id="CAB4542282.1"/>
    </source>
</evidence>
<gene>
    <name evidence="6" type="ORF">UFOPK1419_00677</name>
</gene>
<keyword evidence="4" id="KW-0012">Acyltransferase</keyword>
<dbReference type="InterPro" id="IPR011053">
    <property type="entry name" value="Single_hybrid_motif"/>
</dbReference>
<feature type="domain" description="Lipoyl-binding" evidence="5">
    <location>
        <begin position="2"/>
        <end position="77"/>
    </location>
</feature>
<evidence type="ECO:0000256" key="2">
    <source>
        <dbReference type="ARBA" id="ARBA00022679"/>
    </source>
</evidence>
<evidence type="ECO:0000256" key="4">
    <source>
        <dbReference type="ARBA" id="ARBA00023315"/>
    </source>
</evidence>
<sequence>MKMTIKMPRVGDTVDEVYLVQWNKAVGDVIAVGDSLMEVETDKASVEVPSPVAGTIVEIFFKNGDEIKTGEPIAICESA</sequence>
<dbReference type="PANTHER" id="PTHR43178:SF5">
    <property type="entry name" value="LIPOAMIDE ACYLTRANSFERASE COMPONENT OF BRANCHED-CHAIN ALPHA-KETO ACID DEHYDROGENASE COMPLEX, MITOCHONDRIAL"/>
    <property type="match status" value="1"/>
</dbReference>
<comment type="cofactor">
    <cofactor evidence="1">
        <name>(R)-lipoate</name>
        <dbReference type="ChEBI" id="CHEBI:83088"/>
    </cofactor>
</comment>
<dbReference type="InterPro" id="IPR003016">
    <property type="entry name" value="2-oxoA_DH_lipoyl-BS"/>
</dbReference>
<evidence type="ECO:0000256" key="1">
    <source>
        <dbReference type="ARBA" id="ARBA00001938"/>
    </source>
</evidence>
<dbReference type="InterPro" id="IPR050743">
    <property type="entry name" value="2-oxoacid_DH_E2_comp"/>
</dbReference>
<dbReference type="AlphaFoldDB" id="A0A6J6BTE3"/>
<dbReference type="Pfam" id="PF00364">
    <property type="entry name" value="Biotin_lipoyl"/>
    <property type="match status" value="1"/>
</dbReference>
<dbReference type="PROSITE" id="PS50968">
    <property type="entry name" value="BIOTINYL_LIPOYL"/>
    <property type="match status" value="1"/>
</dbReference>
<reference evidence="6" key="1">
    <citation type="submission" date="2020-05" db="EMBL/GenBank/DDBJ databases">
        <authorList>
            <person name="Chiriac C."/>
            <person name="Salcher M."/>
            <person name="Ghai R."/>
            <person name="Kavagutti S V."/>
        </authorList>
    </citation>
    <scope>NUCLEOTIDE SEQUENCE</scope>
</reference>
<keyword evidence="2" id="KW-0808">Transferase</keyword>
<dbReference type="GO" id="GO:0031405">
    <property type="term" value="F:lipoic acid binding"/>
    <property type="evidence" value="ECO:0007669"/>
    <property type="project" value="TreeGrafter"/>
</dbReference>
<dbReference type="PROSITE" id="PS00189">
    <property type="entry name" value="LIPOYL"/>
    <property type="match status" value="1"/>
</dbReference>
<accession>A0A6J6BTE3</accession>
<evidence type="ECO:0000259" key="5">
    <source>
        <dbReference type="PROSITE" id="PS50968"/>
    </source>
</evidence>
<evidence type="ECO:0000256" key="3">
    <source>
        <dbReference type="ARBA" id="ARBA00022823"/>
    </source>
</evidence>
<name>A0A6J6BTE3_9ZZZZ</name>